<name>A0A3P8E4F7_HELPZ</name>
<organism evidence="1">
    <name type="scientific">Heligmosomoides polygyrus</name>
    <name type="common">Parasitic roundworm</name>
    <dbReference type="NCBI Taxonomy" id="6339"/>
    <lineage>
        <taxon>Eukaryota</taxon>
        <taxon>Metazoa</taxon>
        <taxon>Ecdysozoa</taxon>
        <taxon>Nematoda</taxon>
        <taxon>Chromadorea</taxon>
        <taxon>Rhabditida</taxon>
        <taxon>Rhabditina</taxon>
        <taxon>Rhabditomorpha</taxon>
        <taxon>Strongyloidea</taxon>
        <taxon>Heligmosomidae</taxon>
        <taxon>Heligmosomoides</taxon>
    </lineage>
</organism>
<accession>A0A3P8E4F7</accession>
<dbReference type="AlphaFoldDB" id="A0A3P8E4F7"/>
<gene>
    <name evidence="1" type="ORF">HPBE_LOCUS15202</name>
</gene>
<evidence type="ECO:0000313" key="3">
    <source>
        <dbReference type="WBParaSite" id="HPBE_0001520301-mRNA-1"/>
    </source>
</evidence>
<dbReference type="EMBL" id="UZAH01028739">
    <property type="protein sequence ID" value="VDP02076.1"/>
    <property type="molecule type" value="Genomic_DNA"/>
</dbReference>
<evidence type="ECO:0000313" key="1">
    <source>
        <dbReference type="EMBL" id="VDP02076.1"/>
    </source>
</evidence>
<evidence type="ECO:0000313" key="2">
    <source>
        <dbReference type="Proteomes" id="UP000050761"/>
    </source>
</evidence>
<reference evidence="1 2" key="1">
    <citation type="submission" date="2018-11" db="EMBL/GenBank/DDBJ databases">
        <authorList>
            <consortium name="Pathogen Informatics"/>
        </authorList>
    </citation>
    <scope>NUCLEOTIDE SEQUENCE [LARGE SCALE GENOMIC DNA]</scope>
</reference>
<reference evidence="3" key="2">
    <citation type="submission" date="2019-09" db="UniProtKB">
        <authorList>
            <consortium name="WormBaseParasite"/>
        </authorList>
    </citation>
    <scope>IDENTIFICATION</scope>
</reference>
<sequence>MLWYDRLIHHDLRVCDEPSVTILHKDKVYPDSDIPTTERDEVGVTFAKHGVHYGYAIPHTQGYAHHLRYATRNGLRMNVRKTKFISSEQCTEPILDCQGEMIEKVEQFRYLGSDGPGG</sequence>
<proteinExistence type="predicted"/>
<protein>
    <submittedName>
        <fullName evidence="3">RNA-directed DNA polymerase</fullName>
    </submittedName>
</protein>
<dbReference type="OrthoDB" id="5837891at2759"/>
<dbReference type="WBParaSite" id="HPBE_0001520301-mRNA-1">
    <property type="protein sequence ID" value="HPBE_0001520301-mRNA-1"/>
    <property type="gene ID" value="HPBE_0001520301"/>
</dbReference>
<dbReference type="Proteomes" id="UP000050761">
    <property type="component" value="Unassembled WGS sequence"/>
</dbReference>
<keyword evidence="2" id="KW-1185">Reference proteome</keyword>